<dbReference type="Pfam" id="PF03981">
    <property type="entry name" value="Ubiq_cyt_C_chap"/>
    <property type="match status" value="2"/>
</dbReference>
<dbReference type="GO" id="GO:0005739">
    <property type="term" value="C:mitochondrion"/>
    <property type="evidence" value="ECO:0007669"/>
    <property type="project" value="TreeGrafter"/>
</dbReference>
<evidence type="ECO:0000259" key="2">
    <source>
        <dbReference type="Pfam" id="PF03981"/>
    </source>
</evidence>
<dbReference type="AlphaFoldDB" id="A0A8E2DJN5"/>
<evidence type="ECO:0000313" key="3">
    <source>
        <dbReference type="EMBL" id="OCH84928.1"/>
    </source>
</evidence>
<dbReference type="GO" id="GO:0034551">
    <property type="term" value="P:mitochondrial respiratory chain complex III assembly"/>
    <property type="evidence" value="ECO:0007669"/>
    <property type="project" value="TreeGrafter"/>
</dbReference>
<dbReference type="EMBL" id="KV722621">
    <property type="protein sequence ID" value="OCH84928.1"/>
    <property type="molecule type" value="Genomic_DNA"/>
</dbReference>
<comment type="similarity">
    <text evidence="1">Belongs to the CBP3 family.</text>
</comment>
<feature type="domain" description="Ubiquinol-cytochrome c chaperone" evidence="2">
    <location>
        <begin position="84"/>
        <end position="128"/>
    </location>
</feature>
<name>A0A8E2DJN5_9APHY</name>
<dbReference type="InterPro" id="IPR021150">
    <property type="entry name" value="Ubiq_cyt_c_chap"/>
</dbReference>
<dbReference type="InterPro" id="IPR007129">
    <property type="entry name" value="Ubiqinol_cyt_c_chaperone_CPB3"/>
</dbReference>
<dbReference type="PANTHER" id="PTHR12184">
    <property type="entry name" value="UBIQUINOL-CYTOCHROME C REDUCTASE COMPLEX ASSEMBLY FACTOR 1 FAMILY MEMBER"/>
    <property type="match status" value="1"/>
</dbReference>
<evidence type="ECO:0000256" key="1">
    <source>
        <dbReference type="ARBA" id="ARBA00006407"/>
    </source>
</evidence>
<dbReference type="PANTHER" id="PTHR12184:SF1">
    <property type="entry name" value="UBIQUINOL-CYTOCHROME-C REDUCTASE COMPLEX ASSEMBLY FACTOR 1"/>
    <property type="match status" value="1"/>
</dbReference>
<dbReference type="Proteomes" id="UP000250043">
    <property type="component" value="Unassembled WGS sequence"/>
</dbReference>
<gene>
    <name evidence="3" type="ORF">OBBRIDRAFT_798655</name>
</gene>
<protein>
    <recommendedName>
        <fullName evidence="2">Ubiquinol-cytochrome c chaperone domain-containing protein</fullName>
    </recommendedName>
</protein>
<sequence>MNLHVWLLTVRLRALPPPHGMNHIQGLIDHFFLDVEDRVRRVLQPVGPDSMAPAQNLEPYTQPTDFYTVANGGMRVKARGRAPERLVTRQMKVFKEQYFGLGMALDLGLVKGDAEMAGAVWRNFLGARGARGILYQSDADPTQPYFRRSVNLLGGKVEQGGTMTEEQLRAEEAKDDGSGVHDYAPAEADKYVAYPERMATLVAYVRRELKRLDAIPDEVVMGPGKVGSEAAHMDQLKFGRVRDGNPLLDP</sequence>
<keyword evidence="4" id="KW-1185">Reference proteome</keyword>
<evidence type="ECO:0000313" key="4">
    <source>
        <dbReference type="Proteomes" id="UP000250043"/>
    </source>
</evidence>
<accession>A0A8E2DJN5</accession>
<reference evidence="3 4" key="1">
    <citation type="submission" date="2016-07" db="EMBL/GenBank/DDBJ databases">
        <title>Draft genome of the white-rot fungus Obba rivulosa 3A-2.</title>
        <authorList>
            <consortium name="DOE Joint Genome Institute"/>
            <person name="Miettinen O."/>
            <person name="Riley R."/>
            <person name="Acob R."/>
            <person name="Barry K."/>
            <person name="Cullen D."/>
            <person name="De Vries R."/>
            <person name="Hainaut M."/>
            <person name="Hatakka A."/>
            <person name="Henrissat B."/>
            <person name="Hilden K."/>
            <person name="Kuo R."/>
            <person name="Labutti K."/>
            <person name="Lipzen A."/>
            <person name="Makela M.R."/>
            <person name="Sandor L."/>
            <person name="Spatafora J.W."/>
            <person name="Grigoriev I.V."/>
            <person name="Hibbett D.S."/>
        </authorList>
    </citation>
    <scope>NUCLEOTIDE SEQUENCE [LARGE SCALE GENOMIC DNA]</scope>
    <source>
        <strain evidence="3 4">3A-2</strain>
    </source>
</reference>
<proteinExistence type="inferred from homology"/>
<feature type="domain" description="Ubiquinol-cytochrome c chaperone" evidence="2">
    <location>
        <begin position="3"/>
        <end position="41"/>
    </location>
</feature>
<dbReference type="OrthoDB" id="10253878at2759"/>
<organism evidence="3 4">
    <name type="scientific">Obba rivulosa</name>
    <dbReference type="NCBI Taxonomy" id="1052685"/>
    <lineage>
        <taxon>Eukaryota</taxon>
        <taxon>Fungi</taxon>
        <taxon>Dikarya</taxon>
        <taxon>Basidiomycota</taxon>
        <taxon>Agaricomycotina</taxon>
        <taxon>Agaricomycetes</taxon>
        <taxon>Polyporales</taxon>
        <taxon>Gelatoporiaceae</taxon>
        <taxon>Obba</taxon>
    </lineage>
</organism>